<name>A0A0F9N094_9ZZZZ</name>
<protein>
    <submittedName>
        <fullName evidence="2">Uncharacterized protein</fullName>
    </submittedName>
</protein>
<organism evidence="2">
    <name type="scientific">marine sediment metagenome</name>
    <dbReference type="NCBI Taxonomy" id="412755"/>
    <lineage>
        <taxon>unclassified sequences</taxon>
        <taxon>metagenomes</taxon>
        <taxon>ecological metagenomes</taxon>
    </lineage>
</organism>
<comment type="caution">
    <text evidence="2">The sequence shown here is derived from an EMBL/GenBank/DDBJ whole genome shotgun (WGS) entry which is preliminary data.</text>
</comment>
<dbReference type="AlphaFoldDB" id="A0A0F9N094"/>
<feature type="non-terminal residue" evidence="2">
    <location>
        <position position="1"/>
    </location>
</feature>
<feature type="coiled-coil region" evidence="1">
    <location>
        <begin position="3"/>
        <end position="30"/>
    </location>
</feature>
<gene>
    <name evidence="2" type="ORF">LCGC14_1090190</name>
</gene>
<sequence>TTRLALAAEVRELRRDMALLLKECEQWRRAFHRQEQIVNRRKKKTA</sequence>
<keyword evidence="1" id="KW-0175">Coiled coil</keyword>
<accession>A0A0F9N094</accession>
<dbReference type="EMBL" id="LAZR01004836">
    <property type="protein sequence ID" value="KKN05162.1"/>
    <property type="molecule type" value="Genomic_DNA"/>
</dbReference>
<reference evidence="2" key="1">
    <citation type="journal article" date="2015" name="Nature">
        <title>Complex archaea that bridge the gap between prokaryotes and eukaryotes.</title>
        <authorList>
            <person name="Spang A."/>
            <person name="Saw J.H."/>
            <person name="Jorgensen S.L."/>
            <person name="Zaremba-Niedzwiedzka K."/>
            <person name="Martijn J."/>
            <person name="Lind A.E."/>
            <person name="van Eijk R."/>
            <person name="Schleper C."/>
            <person name="Guy L."/>
            <person name="Ettema T.J."/>
        </authorList>
    </citation>
    <scope>NUCLEOTIDE SEQUENCE</scope>
</reference>
<evidence type="ECO:0000313" key="2">
    <source>
        <dbReference type="EMBL" id="KKN05162.1"/>
    </source>
</evidence>
<evidence type="ECO:0000256" key="1">
    <source>
        <dbReference type="SAM" id="Coils"/>
    </source>
</evidence>
<proteinExistence type="predicted"/>